<evidence type="ECO:0000259" key="6">
    <source>
        <dbReference type="SMART" id="SM01144"/>
    </source>
</evidence>
<dbReference type="InterPro" id="IPR005636">
    <property type="entry name" value="DTW"/>
</dbReference>
<evidence type="ECO:0000313" key="8">
    <source>
        <dbReference type="Proteomes" id="UP000654004"/>
    </source>
</evidence>
<accession>A0ABQ2QRT6</accession>
<dbReference type="SMART" id="SM01144">
    <property type="entry name" value="DTW"/>
    <property type="match status" value="1"/>
</dbReference>
<comment type="similarity">
    <text evidence="5">Belongs to the TDD superfamily. DTWD2 family.</text>
</comment>
<name>A0ABQ2QRT6_9GAMM</name>
<sequence length="185" mass="20656">MCYIARLFKRIEIFVGIVVQFILLTHSRELVRASNTGQIVLQVLGERARLIEWHRKLPDTKLLTAIDAGKVGLVFPADDNSPSLNLDATASLNSSANNTVPSFEYLLLIDATWQEARKMYNQSPYLKSLVKVGLQPTHASIYPLRRNQLEGGLCTAECVALLLKKVGEAGLAKQLTECLMEFIER</sequence>
<organism evidence="7 8">
    <name type="scientific">Shewanella ulleungensis</name>
    <dbReference type="NCBI Taxonomy" id="2282699"/>
    <lineage>
        <taxon>Bacteria</taxon>
        <taxon>Pseudomonadati</taxon>
        <taxon>Pseudomonadota</taxon>
        <taxon>Gammaproteobacteria</taxon>
        <taxon>Alteromonadales</taxon>
        <taxon>Shewanellaceae</taxon>
        <taxon>Shewanella</taxon>
    </lineage>
</organism>
<dbReference type="Pfam" id="PF03942">
    <property type="entry name" value="DTW"/>
    <property type="match status" value="1"/>
</dbReference>
<evidence type="ECO:0000256" key="2">
    <source>
        <dbReference type="ARBA" id="ARBA00022679"/>
    </source>
</evidence>
<evidence type="ECO:0000256" key="4">
    <source>
        <dbReference type="ARBA" id="ARBA00022694"/>
    </source>
</evidence>
<dbReference type="PANTHER" id="PTHR21392">
    <property type="entry name" value="TRNA-URIDINE AMINOCARBOXYPROPYLTRANSFERASE 2"/>
    <property type="match status" value="1"/>
</dbReference>
<keyword evidence="4" id="KW-0819">tRNA processing</keyword>
<gene>
    <name evidence="7" type="ORF">GCM10009410_24320</name>
</gene>
<dbReference type="InterPro" id="IPR039262">
    <property type="entry name" value="DTWD2/TAPT"/>
</dbReference>
<dbReference type="PANTHER" id="PTHR21392:SF0">
    <property type="entry name" value="TRNA-URIDINE AMINOCARBOXYPROPYLTRANSFERASE 2"/>
    <property type="match status" value="1"/>
</dbReference>
<proteinExistence type="inferred from homology"/>
<evidence type="ECO:0000313" key="7">
    <source>
        <dbReference type="EMBL" id="GGP89567.1"/>
    </source>
</evidence>
<dbReference type="Proteomes" id="UP000654004">
    <property type="component" value="Unassembled WGS sequence"/>
</dbReference>
<keyword evidence="8" id="KW-1185">Reference proteome</keyword>
<evidence type="ECO:0000256" key="3">
    <source>
        <dbReference type="ARBA" id="ARBA00022691"/>
    </source>
</evidence>
<evidence type="ECO:0000256" key="5">
    <source>
        <dbReference type="ARBA" id="ARBA00034489"/>
    </source>
</evidence>
<comment type="caution">
    <text evidence="7">The sequence shown here is derived from an EMBL/GenBank/DDBJ whole genome shotgun (WGS) entry which is preliminary data.</text>
</comment>
<keyword evidence="2" id="KW-0808">Transferase</keyword>
<dbReference type="EC" id="2.5.1.25" evidence="1"/>
<reference evidence="8" key="1">
    <citation type="journal article" date="2019" name="Int. J. Syst. Evol. Microbiol.">
        <title>The Global Catalogue of Microorganisms (GCM) 10K type strain sequencing project: providing services to taxonomists for standard genome sequencing and annotation.</title>
        <authorList>
            <consortium name="The Broad Institute Genomics Platform"/>
            <consortium name="The Broad Institute Genome Sequencing Center for Infectious Disease"/>
            <person name="Wu L."/>
            <person name="Ma J."/>
        </authorList>
    </citation>
    <scope>NUCLEOTIDE SEQUENCE [LARGE SCALE GENOMIC DNA]</scope>
    <source>
        <strain evidence="8">JCM 32305</strain>
    </source>
</reference>
<evidence type="ECO:0000256" key="1">
    <source>
        <dbReference type="ARBA" id="ARBA00012386"/>
    </source>
</evidence>
<protein>
    <recommendedName>
        <fullName evidence="1">tRNA-uridine aminocarboxypropyltransferase</fullName>
        <ecNumber evidence="1">2.5.1.25</ecNumber>
    </recommendedName>
</protein>
<dbReference type="EMBL" id="BMQW01000006">
    <property type="protein sequence ID" value="GGP89567.1"/>
    <property type="molecule type" value="Genomic_DNA"/>
</dbReference>
<keyword evidence="3" id="KW-0949">S-adenosyl-L-methionine</keyword>
<feature type="domain" description="DTW" evidence="6">
    <location>
        <begin position="6"/>
        <end position="179"/>
    </location>
</feature>